<dbReference type="PROSITE" id="PS50893">
    <property type="entry name" value="ABC_TRANSPORTER_2"/>
    <property type="match status" value="1"/>
</dbReference>
<dbReference type="Pfam" id="PF00005">
    <property type="entry name" value="ABC_tran"/>
    <property type="match status" value="1"/>
</dbReference>
<gene>
    <name evidence="6" type="ORF">BI364_10530</name>
</gene>
<feature type="domain" description="ABC transporter" evidence="5">
    <location>
        <begin position="7"/>
        <end position="259"/>
    </location>
</feature>
<dbReference type="GO" id="GO:0016887">
    <property type="term" value="F:ATP hydrolysis activity"/>
    <property type="evidence" value="ECO:0007669"/>
    <property type="project" value="InterPro"/>
</dbReference>
<name>A0A1D8IPG3_9GAMM</name>
<keyword evidence="7" id="KW-1185">Reference proteome</keyword>
<organism evidence="6 7">
    <name type="scientific">Acidihalobacter yilgarnensis</name>
    <dbReference type="NCBI Taxonomy" id="2819280"/>
    <lineage>
        <taxon>Bacteria</taxon>
        <taxon>Pseudomonadati</taxon>
        <taxon>Pseudomonadota</taxon>
        <taxon>Gammaproteobacteria</taxon>
        <taxon>Chromatiales</taxon>
        <taxon>Ectothiorhodospiraceae</taxon>
        <taxon>Acidihalobacter</taxon>
    </lineage>
</organism>
<comment type="similarity">
    <text evidence="1">Belongs to the ABC transporter superfamily.</text>
</comment>
<dbReference type="AlphaFoldDB" id="A0A1D8IPG3"/>
<accession>A0A1D8IPG3</accession>
<evidence type="ECO:0000313" key="6">
    <source>
        <dbReference type="EMBL" id="AOU98341.1"/>
    </source>
</evidence>
<protein>
    <recommendedName>
        <fullName evidence="5">ABC transporter domain-containing protein</fullName>
    </recommendedName>
</protein>
<dbReference type="KEGG" id="aprs:BI364_10530"/>
<reference evidence="7" key="1">
    <citation type="submission" date="2016-09" db="EMBL/GenBank/DDBJ databases">
        <title>Acidihalobacter prosperus F5.</title>
        <authorList>
            <person name="Khaleque H.N."/>
            <person name="Ramsay J.P."/>
            <person name="Kaksonen A.H."/>
            <person name="Boxall N.J."/>
            <person name="Watkin E.L.J."/>
        </authorList>
    </citation>
    <scope>NUCLEOTIDE SEQUENCE [LARGE SCALE GENOMIC DNA]</scope>
    <source>
        <strain evidence="7">F5</strain>
    </source>
</reference>
<keyword evidence="3" id="KW-0547">Nucleotide-binding</keyword>
<dbReference type="InterPro" id="IPR003593">
    <property type="entry name" value="AAA+_ATPase"/>
</dbReference>
<sequence length="285" mass="30398">MSANRVIALQDVSLCYHSGWGRNRRQTLAVDGVTLDVHEGECLGLVGGSGSGKSTLAQVMTGQLAATTGEVRLWLRDTTGKTRRTLVSPRPRDVAGHVGLVFQDPYSSFDPLWPLQRSIEEALRLKYGTITDPQGRGARDLLGLVGLNAGFAARRPGGLSGGQVQRAAIARAIAINPDLLILDEALSSLDVSVQANVLELLSRLRRDLDLTIVFIGHNLAVVGAIADRVAVMASGKLVEIGPAAHLYRAPQSEYTRQLIAAVPRLPGRVRLQATQATSVEEAGTC</sequence>
<dbReference type="SMART" id="SM00382">
    <property type="entry name" value="AAA"/>
    <property type="match status" value="1"/>
</dbReference>
<keyword evidence="2" id="KW-0813">Transport</keyword>
<evidence type="ECO:0000256" key="2">
    <source>
        <dbReference type="ARBA" id="ARBA00022448"/>
    </source>
</evidence>
<dbReference type="InterPro" id="IPR050319">
    <property type="entry name" value="ABC_transp_ATP-bind"/>
</dbReference>
<evidence type="ECO:0000259" key="5">
    <source>
        <dbReference type="PROSITE" id="PS50893"/>
    </source>
</evidence>
<dbReference type="InterPro" id="IPR027417">
    <property type="entry name" value="P-loop_NTPase"/>
</dbReference>
<evidence type="ECO:0000313" key="7">
    <source>
        <dbReference type="Proteomes" id="UP000095401"/>
    </source>
</evidence>
<dbReference type="Gene3D" id="3.40.50.300">
    <property type="entry name" value="P-loop containing nucleotide triphosphate hydrolases"/>
    <property type="match status" value="1"/>
</dbReference>
<dbReference type="EMBL" id="CP017415">
    <property type="protein sequence ID" value="AOU98341.1"/>
    <property type="molecule type" value="Genomic_DNA"/>
</dbReference>
<dbReference type="RefSeq" id="WP_070078702.1">
    <property type="nucleotide sequence ID" value="NZ_CP017415.1"/>
</dbReference>
<evidence type="ECO:0000256" key="1">
    <source>
        <dbReference type="ARBA" id="ARBA00005417"/>
    </source>
</evidence>
<keyword evidence="4" id="KW-0067">ATP-binding</keyword>
<proteinExistence type="inferred from homology"/>
<dbReference type="PANTHER" id="PTHR43776:SF7">
    <property type="entry name" value="D,D-DIPEPTIDE TRANSPORT ATP-BINDING PROTEIN DDPF-RELATED"/>
    <property type="match status" value="1"/>
</dbReference>
<dbReference type="SUPFAM" id="SSF52540">
    <property type="entry name" value="P-loop containing nucleoside triphosphate hydrolases"/>
    <property type="match status" value="1"/>
</dbReference>
<dbReference type="GO" id="GO:0005524">
    <property type="term" value="F:ATP binding"/>
    <property type="evidence" value="ECO:0007669"/>
    <property type="project" value="UniProtKB-KW"/>
</dbReference>
<dbReference type="PANTHER" id="PTHR43776">
    <property type="entry name" value="TRANSPORT ATP-BINDING PROTEIN"/>
    <property type="match status" value="1"/>
</dbReference>
<evidence type="ECO:0000256" key="3">
    <source>
        <dbReference type="ARBA" id="ARBA00022741"/>
    </source>
</evidence>
<evidence type="ECO:0000256" key="4">
    <source>
        <dbReference type="ARBA" id="ARBA00022840"/>
    </source>
</evidence>
<dbReference type="Proteomes" id="UP000095401">
    <property type="component" value="Chromosome"/>
</dbReference>
<dbReference type="GO" id="GO:0055085">
    <property type="term" value="P:transmembrane transport"/>
    <property type="evidence" value="ECO:0007669"/>
    <property type="project" value="UniProtKB-ARBA"/>
</dbReference>
<dbReference type="InterPro" id="IPR003439">
    <property type="entry name" value="ABC_transporter-like_ATP-bd"/>
</dbReference>